<organism evidence="3 4">
    <name type="scientific">Candidatus Schekmanbacteria bacterium RIFCSPLOWO2_12_FULL_38_15</name>
    <dbReference type="NCBI Taxonomy" id="1817883"/>
    <lineage>
        <taxon>Bacteria</taxon>
        <taxon>Candidatus Schekmaniibacteriota</taxon>
    </lineage>
</organism>
<dbReference type="InterPro" id="IPR023485">
    <property type="entry name" value="Ptyr_pPase"/>
</dbReference>
<dbReference type="Pfam" id="PF01451">
    <property type="entry name" value="LMWPc"/>
    <property type="match status" value="1"/>
</dbReference>
<dbReference type="Proteomes" id="UP000178082">
    <property type="component" value="Unassembled WGS sequence"/>
</dbReference>
<evidence type="ECO:0000259" key="2">
    <source>
        <dbReference type="SMART" id="SM00226"/>
    </source>
</evidence>
<dbReference type="EMBL" id="MGDI01000033">
    <property type="protein sequence ID" value="OGL52115.1"/>
    <property type="molecule type" value="Genomic_DNA"/>
</dbReference>
<dbReference type="Gene3D" id="3.40.50.2300">
    <property type="match status" value="1"/>
</dbReference>
<dbReference type="InterPro" id="IPR036196">
    <property type="entry name" value="Ptyr_pPase_sf"/>
</dbReference>
<dbReference type="STRING" id="1817883.A3G31_06765"/>
<dbReference type="PANTHER" id="PTHR43428:SF1">
    <property type="entry name" value="ARSENATE REDUCTASE"/>
    <property type="match status" value="1"/>
</dbReference>
<dbReference type="CDD" id="cd16345">
    <property type="entry name" value="LMWP_ArsC"/>
    <property type="match status" value="1"/>
</dbReference>
<feature type="domain" description="Phosphotyrosine protein phosphatase I" evidence="2">
    <location>
        <begin position="10"/>
        <end position="142"/>
    </location>
</feature>
<evidence type="ECO:0000256" key="1">
    <source>
        <dbReference type="ARBA" id="ARBA00022849"/>
    </source>
</evidence>
<gene>
    <name evidence="3" type="ORF">A3G31_06765</name>
</gene>
<dbReference type="AlphaFoldDB" id="A0A1F7SEC4"/>
<evidence type="ECO:0000313" key="4">
    <source>
        <dbReference type="Proteomes" id="UP000178082"/>
    </source>
</evidence>
<accession>A0A1F7SEC4</accession>
<dbReference type="SMART" id="SM00226">
    <property type="entry name" value="LMWPc"/>
    <property type="match status" value="1"/>
</dbReference>
<evidence type="ECO:0000313" key="3">
    <source>
        <dbReference type="EMBL" id="OGL52115.1"/>
    </source>
</evidence>
<name>A0A1F7SEC4_9BACT</name>
<proteinExistence type="predicted"/>
<dbReference type="PANTHER" id="PTHR43428">
    <property type="entry name" value="ARSENATE REDUCTASE"/>
    <property type="match status" value="1"/>
</dbReference>
<sequence length="148" mass="16819">MADEPNTRKNGVLFLCTGNACRSQMAEGFAKSIAPDDVLVFSAGTFPAHLSSRAVRVMQEIGIDISNQYSKRIDDIPVSEIGTVITLCDSAERMCPSFPAKRKLHWPIPDPVGTMGDEERVLREFRKVRDMIMEKVENYFKYEEWKDE</sequence>
<dbReference type="SUPFAM" id="SSF52788">
    <property type="entry name" value="Phosphotyrosine protein phosphatases I"/>
    <property type="match status" value="1"/>
</dbReference>
<protein>
    <recommendedName>
        <fullName evidence="2">Phosphotyrosine protein phosphatase I domain-containing protein</fullName>
    </recommendedName>
</protein>
<reference evidence="3 4" key="1">
    <citation type="journal article" date="2016" name="Nat. Commun.">
        <title>Thousands of microbial genomes shed light on interconnected biogeochemical processes in an aquifer system.</title>
        <authorList>
            <person name="Anantharaman K."/>
            <person name="Brown C.T."/>
            <person name="Hug L.A."/>
            <person name="Sharon I."/>
            <person name="Castelle C.J."/>
            <person name="Probst A.J."/>
            <person name="Thomas B.C."/>
            <person name="Singh A."/>
            <person name="Wilkins M.J."/>
            <person name="Karaoz U."/>
            <person name="Brodie E.L."/>
            <person name="Williams K.H."/>
            <person name="Hubbard S.S."/>
            <person name="Banfield J.F."/>
        </authorList>
    </citation>
    <scope>NUCLEOTIDE SEQUENCE [LARGE SCALE GENOMIC DNA]</scope>
</reference>
<keyword evidence="1" id="KW-0059">Arsenical resistance</keyword>
<dbReference type="GO" id="GO:0046685">
    <property type="term" value="P:response to arsenic-containing substance"/>
    <property type="evidence" value="ECO:0007669"/>
    <property type="project" value="UniProtKB-KW"/>
</dbReference>
<comment type="caution">
    <text evidence="3">The sequence shown here is derived from an EMBL/GenBank/DDBJ whole genome shotgun (WGS) entry which is preliminary data.</text>
</comment>